<keyword evidence="2" id="KW-0378">Hydrolase</keyword>
<dbReference type="Gene3D" id="3.60.10.10">
    <property type="entry name" value="Endonuclease/exonuclease/phosphatase"/>
    <property type="match status" value="1"/>
</dbReference>
<evidence type="ECO:0000313" key="3">
    <source>
        <dbReference type="EMBL" id="CAI2374660.1"/>
    </source>
</evidence>
<accession>A0AAD2CYU0</accession>
<evidence type="ECO:0000256" key="1">
    <source>
        <dbReference type="ARBA" id="ARBA00010774"/>
    </source>
</evidence>
<dbReference type="GO" id="GO:0006139">
    <property type="term" value="P:nucleobase-containing compound metabolic process"/>
    <property type="evidence" value="ECO:0007669"/>
    <property type="project" value="UniProtKB-ARBA"/>
</dbReference>
<keyword evidence="4" id="KW-1185">Reference proteome</keyword>
<evidence type="ECO:0008006" key="5">
    <source>
        <dbReference type="Google" id="ProtNLM"/>
    </source>
</evidence>
<dbReference type="PANTHER" id="PTHR12121:SF45">
    <property type="entry name" value="NOCTURNIN"/>
    <property type="match status" value="1"/>
</dbReference>
<reference evidence="3" key="1">
    <citation type="submission" date="2023-07" db="EMBL/GenBank/DDBJ databases">
        <authorList>
            <consortium name="AG Swart"/>
            <person name="Singh M."/>
            <person name="Singh A."/>
            <person name="Seah K."/>
            <person name="Emmerich C."/>
        </authorList>
    </citation>
    <scope>NUCLEOTIDE SEQUENCE</scope>
    <source>
        <strain evidence="3">DP1</strain>
    </source>
</reference>
<organism evidence="3 4">
    <name type="scientific">Euplotes crassus</name>
    <dbReference type="NCBI Taxonomy" id="5936"/>
    <lineage>
        <taxon>Eukaryota</taxon>
        <taxon>Sar</taxon>
        <taxon>Alveolata</taxon>
        <taxon>Ciliophora</taxon>
        <taxon>Intramacronucleata</taxon>
        <taxon>Spirotrichea</taxon>
        <taxon>Hypotrichia</taxon>
        <taxon>Euplotida</taxon>
        <taxon>Euplotidae</taxon>
        <taxon>Moneuplotes</taxon>
    </lineage>
</organism>
<dbReference type="SUPFAM" id="SSF56219">
    <property type="entry name" value="DNase I-like"/>
    <property type="match status" value="1"/>
</dbReference>
<dbReference type="EMBL" id="CAMPGE010016083">
    <property type="protein sequence ID" value="CAI2374660.1"/>
    <property type="molecule type" value="Genomic_DNA"/>
</dbReference>
<dbReference type="PANTHER" id="PTHR12121">
    <property type="entry name" value="CARBON CATABOLITE REPRESSOR PROTEIN 4"/>
    <property type="match status" value="1"/>
</dbReference>
<dbReference type="AlphaFoldDB" id="A0AAD2CYU0"/>
<evidence type="ECO:0000313" key="4">
    <source>
        <dbReference type="Proteomes" id="UP001295684"/>
    </source>
</evidence>
<gene>
    <name evidence="3" type="ORF">ECRASSUSDP1_LOCUS16017</name>
</gene>
<dbReference type="InterPro" id="IPR050410">
    <property type="entry name" value="CCR4/nocturin_mRNA_transcr"/>
</dbReference>
<proteinExistence type="inferred from homology"/>
<comment type="caution">
    <text evidence="3">The sequence shown here is derived from an EMBL/GenBank/DDBJ whole genome shotgun (WGS) entry which is preliminary data.</text>
</comment>
<evidence type="ECO:0000256" key="2">
    <source>
        <dbReference type="ARBA" id="ARBA00022801"/>
    </source>
</evidence>
<dbReference type="GO" id="GO:0000175">
    <property type="term" value="F:3'-5'-RNA exonuclease activity"/>
    <property type="evidence" value="ECO:0007669"/>
    <property type="project" value="TreeGrafter"/>
</dbReference>
<dbReference type="Proteomes" id="UP001295684">
    <property type="component" value="Unassembled WGS sequence"/>
</dbReference>
<dbReference type="InterPro" id="IPR036691">
    <property type="entry name" value="Endo/exonu/phosph_ase_sf"/>
</dbReference>
<sequence length="331" mass="38405">MEARPAEDILESDLYPRQERVLDETTDSGSIRLRLMQWNILADVLCYGFPMVPKGYLQKDYRLPMILQEIEDSADEVDGKKSLPALILLQEVDMVDDIYTGINSLSKETYGEFEYSYEFIPKTGDHNDGLCLLYDTEQYKALYIKKDHYRGPIGDCKSDRVYLMILFEHIESQKKLVACTLHLKSKPHNRKIRAREITEYMCKLGEFCHEIEEQEHIPKGEGKNLPIIVAGDFNDEPESPIIQTLFDTDITNGIKFECAYQVDGEFPEFTTYKIRRIGEIIKHTIDYTFHNQYAKVKSIREMPKEEDIPEIGNPSHRCASDHFSSAVTFEF</sequence>
<name>A0AAD2CYU0_EUPCR</name>
<protein>
    <recommendedName>
        <fullName evidence="5">Endonuclease/exonuclease/phosphatase domain-containing protein</fullName>
    </recommendedName>
</protein>
<comment type="similarity">
    <text evidence="1">Belongs to the CCR4/nocturin family.</text>
</comment>